<comment type="caution">
    <text evidence="8">The sequence shown here is derived from an EMBL/GenBank/DDBJ whole genome shotgun (WGS) entry which is preliminary data.</text>
</comment>
<dbReference type="EMBL" id="SNTZ01000008">
    <property type="protein sequence ID" value="THV58155.1"/>
    <property type="molecule type" value="Genomic_DNA"/>
</dbReference>
<feature type="domain" description="SusD-like N-terminal" evidence="7">
    <location>
        <begin position="116"/>
        <end position="256"/>
    </location>
</feature>
<evidence type="ECO:0000256" key="3">
    <source>
        <dbReference type="ARBA" id="ARBA00022729"/>
    </source>
</evidence>
<proteinExistence type="inferred from homology"/>
<dbReference type="SUPFAM" id="SSF48452">
    <property type="entry name" value="TPR-like"/>
    <property type="match status" value="1"/>
</dbReference>
<sequence>MSMNQDLKINIMKRISKLIKPNIIQVFSNQKIKIINLLFLVCALIIVSCEDFVDIEPPITGLTSESVFKDDLTATAALSSLYSQMSGGFLGSTINGSTILNGLLTDELIPANGLDQSYLEFYNNNVFPNNTLISGVWGDVYNVIYKSNLIIKNLNEPTSEVSPELKTQLEAEARFIRAYSHLYLSNLFGDIPYITSTDYEINNTPFRISIEDVYANIIEDLLTAKSNLSNDYSFSNEERVRANRWVASALLARTYLFVKDWEKAENESTSIINNSSDFNLVSNLSEVFLKDSKEAIWQWWPGSNGQNSGEGSIFILESAPVNVSLRPDFLNAFEFEDERKNQWVGSYTDGLSNTWYFPFKYKLKDPTPTSQEYSVILRLAEQYLIRAEARAEQGNFTGARNDINMIRSRAGLSMITAGDRISILSAIEQERRVEFFCEYGHRWWDLKRWNRANAVLSPIKIGWEATDILLPIPESEIFINPNIHQNPGVRLQTNLNWPSPKLSHSFNF</sequence>
<dbReference type="Gene3D" id="1.25.40.390">
    <property type="match status" value="1"/>
</dbReference>
<comment type="subcellular location">
    <subcellularLocation>
        <location evidence="1">Cell outer membrane</location>
    </subcellularLocation>
</comment>
<organism evidence="8 9">
    <name type="scientific">Flagellimonas alvinocaridis</name>
    <dbReference type="NCBI Taxonomy" id="2530200"/>
    <lineage>
        <taxon>Bacteria</taxon>
        <taxon>Pseudomonadati</taxon>
        <taxon>Bacteroidota</taxon>
        <taxon>Flavobacteriia</taxon>
        <taxon>Flavobacteriales</taxon>
        <taxon>Flavobacteriaceae</taxon>
        <taxon>Flagellimonas</taxon>
    </lineage>
</organism>
<keyword evidence="9" id="KW-1185">Reference proteome</keyword>
<evidence type="ECO:0000256" key="5">
    <source>
        <dbReference type="ARBA" id="ARBA00023237"/>
    </source>
</evidence>
<protein>
    <submittedName>
        <fullName evidence="8">RagB/SusD family nutrient uptake outer membrane protein</fullName>
    </submittedName>
</protein>
<dbReference type="CDD" id="cd08977">
    <property type="entry name" value="SusD"/>
    <property type="match status" value="1"/>
</dbReference>
<evidence type="ECO:0000313" key="9">
    <source>
        <dbReference type="Proteomes" id="UP000310406"/>
    </source>
</evidence>
<accession>A0A4S8RMK6</accession>
<name>A0A4S8RMK6_9FLAO</name>
<dbReference type="Pfam" id="PF14322">
    <property type="entry name" value="SusD-like_3"/>
    <property type="match status" value="1"/>
</dbReference>
<comment type="similarity">
    <text evidence="2">Belongs to the SusD family.</text>
</comment>
<dbReference type="InterPro" id="IPR012944">
    <property type="entry name" value="SusD_RagB_dom"/>
</dbReference>
<feature type="domain" description="RagB/SusD" evidence="6">
    <location>
        <begin position="352"/>
        <end position="488"/>
    </location>
</feature>
<gene>
    <name evidence="8" type="ORF">EZV76_12815</name>
</gene>
<keyword evidence="5" id="KW-0998">Cell outer membrane</keyword>
<evidence type="ECO:0000256" key="1">
    <source>
        <dbReference type="ARBA" id="ARBA00004442"/>
    </source>
</evidence>
<dbReference type="InterPro" id="IPR011990">
    <property type="entry name" value="TPR-like_helical_dom_sf"/>
</dbReference>
<dbReference type="GO" id="GO:0009279">
    <property type="term" value="C:cell outer membrane"/>
    <property type="evidence" value="ECO:0007669"/>
    <property type="project" value="UniProtKB-SubCell"/>
</dbReference>
<dbReference type="AlphaFoldDB" id="A0A4S8RMK6"/>
<dbReference type="InterPro" id="IPR033985">
    <property type="entry name" value="SusD-like_N"/>
</dbReference>
<keyword evidence="3" id="KW-0732">Signal</keyword>
<reference evidence="8 9" key="1">
    <citation type="submission" date="2019-03" db="EMBL/GenBank/DDBJ databases">
        <title>Muricauda SCR12 sp.nov, a marine bacterium isolated from Pacific Ocean:the Okinawa trough.</title>
        <authorList>
            <person name="Liu L."/>
        </authorList>
    </citation>
    <scope>NUCLEOTIDE SEQUENCE [LARGE SCALE GENOMIC DNA]</scope>
    <source>
        <strain evidence="8 9">SCR12</strain>
    </source>
</reference>
<evidence type="ECO:0000256" key="2">
    <source>
        <dbReference type="ARBA" id="ARBA00006275"/>
    </source>
</evidence>
<evidence type="ECO:0000259" key="6">
    <source>
        <dbReference type="Pfam" id="PF07980"/>
    </source>
</evidence>
<evidence type="ECO:0000259" key="7">
    <source>
        <dbReference type="Pfam" id="PF14322"/>
    </source>
</evidence>
<evidence type="ECO:0000313" key="8">
    <source>
        <dbReference type="EMBL" id="THV58155.1"/>
    </source>
</evidence>
<keyword evidence="4" id="KW-0472">Membrane</keyword>
<evidence type="ECO:0000256" key="4">
    <source>
        <dbReference type="ARBA" id="ARBA00023136"/>
    </source>
</evidence>
<dbReference type="Pfam" id="PF07980">
    <property type="entry name" value="SusD_RagB"/>
    <property type="match status" value="1"/>
</dbReference>
<dbReference type="Proteomes" id="UP000310406">
    <property type="component" value="Unassembled WGS sequence"/>
</dbReference>